<dbReference type="AlphaFoldDB" id="A0AAJ0IH78"/>
<evidence type="ECO:0000313" key="3">
    <source>
        <dbReference type="Proteomes" id="UP001285908"/>
    </source>
</evidence>
<dbReference type="GeneID" id="87873781"/>
<accession>A0AAJ0IH78</accession>
<keyword evidence="3" id="KW-1185">Reference proteome</keyword>
<gene>
    <name evidence="2" type="ORF">B0T23DRAFT_35555</name>
</gene>
<sequence>MRRVPMNRITIMMCITRLYAPMGFRCSLIFVVCCFTSTKLGIKLLSSPPLPSSPPYVSLTTLLTDRIIRLPPRPLHKHLCLSSLHPILLHASPIGIIIILIIVLHLTPQIRIIIVVLLIVFIDKTTASPSPQSLLPDCLGWPSLFEILLVRFGHDLENRLLAHRLDVTAAEGASAAEAEAGTGTCRPLTRNGTRLGVGTDSSFLFWVGGARGRGWGSCPGRGGSSADGAANALADTGGHGGDGASALLLDSACSSAGFSLQLSGGRLLAGTLDELIELVGKRSIARGLVLGYVGAVLVFDTKDEPKATTDDFSHGDKEGDNRAVLCVVGEDGVEDPIEAEKRVDNHDDIVDPFGLERGDVSEERVADVFLE</sequence>
<evidence type="ECO:0000256" key="1">
    <source>
        <dbReference type="SAM" id="Phobius"/>
    </source>
</evidence>
<keyword evidence="1" id="KW-1133">Transmembrane helix</keyword>
<keyword evidence="1" id="KW-0472">Membrane</keyword>
<name>A0AAJ0IH78_9PEZI</name>
<comment type="caution">
    <text evidence="2">The sequence shown here is derived from an EMBL/GenBank/DDBJ whole genome shotgun (WGS) entry which is preliminary data.</text>
</comment>
<dbReference type="EMBL" id="JAULSX010000001">
    <property type="protein sequence ID" value="KAK3500121.1"/>
    <property type="molecule type" value="Genomic_DNA"/>
</dbReference>
<proteinExistence type="predicted"/>
<protein>
    <submittedName>
        <fullName evidence="2">Uncharacterized protein</fullName>
    </submittedName>
</protein>
<dbReference type="Proteomes" id="UP001285908">
    <property type="component" value="Unassembled WGS sequence"/>
</dbReference>
<reference evidence="2 3" key="1">
    <citation type="journal article" date="2023" name="Mol. Phylogenet. Evol.">
        <title>Genome-scale phylogeny and comparative genomics of the fungal order Sordariales.</title>
        <authorList>
            <person name="Hensen N."/>
            <person name="Bonometti L."/>
            <person name="Westerberg I."/>
            <person name="Brannstrom I.O."/>
            <person name="Guillou S."/>
            <person name="Cros-Aarteil S."/>
            <person name="Calhoun S."/>
            <person name="Haridas S."/>
            <person name="Kuo A."/>
            <person name="Mondo S."/>
            <person name="Pangilinan J."/>
            <person name="Riley R."/>
            <person name="LaButti K."/>
            <person name="Andreopoulos B."/>
            <person name="Lipzen A."/>
            <person name="Chen C."/>
            <person name="Yan M."/>
            <person name="Daum C."/>
            <person name="Ng V."/>
            <person name="Clum A."/>
            <person name="Steindorff A."/>
            <person name="Ohm R.A."/>
            <person name="Martin F."/>
            <person name="Silar P."/>
            <person name="Natvig D.O."/>
            <person name="Lalanne C."/>
            <person name="Gautier V."/>
            <person name="Ament-Velasquez S.L."/>
            <person name="Kruys A."/>
            <person name="Hutchinson M.I."/>
            <person name="Powell A.J."/>
            <person name="Barry K."/>
            <person name="Miller A.N."/>
            <person name="Grigoriev I.V."/>
            <person name="Debuchy R."/>
            <person name="Gladieux P."/>
            <person name="Hiltunen Thoren M."/>
            <person name="Johannesson H."/>
        </authorList>
    </citation>
    <scope>NUCLEOTIDE SEQUENCE [LARGE SCALE GENOMIC DNA]</scope>
    <source>
        <strain evidence="2 3">FGSC 10403</strain>
    </source>
</reference>
<feature type="transmembrane region" description="Helical" evidence="1">
    <location>
        <begin position="94"/>
        <end position="122"/>
    </location>
</feature>
<dbReference type="RefSeq" id="XP_062697754.1">
    <property type="nucleotide sequence ID" value="XM_062836159.1"/>
</dbReference>
<organism evidence="2 3">
    <name type="scientific">Neurospora hispaniola</name>
    <dbReference type="NCBI Taxonomy" id="588809"/>
    <lineage>
        <taxon>Eukaryota</taxon>
        <taxon>Fungi</taxon>
        <taxon>Dikarya</taxon>
        <taxon>Ascomycota</taxon>
        <taxon>Pezizomycotina</taxon>
        <taxon>Sordariomycetes</taxon>
        <taxon>Sordariomycetidae</taxon>
        <taxon>Sordariales</taxon>
        <taxon>Sordariaceae</taxon>
        <taxon>Neurospora</taxon>
    </lineage>
</organism>
<keyword evidence="1" id="KW-0812">Transmembrane</keyword>
<evidence type="ECO:0000313" key="2">
    <source>
        <dbReference type="EMBL" id="KAK3500121.1"/>
    </source>
</evidence>